<dbReference type="Gene3D" id="3.40.720.10">
    <property type="entry name" value="Alkaline Phosphatase, subunit A"/>
    <property type="match status" value="1"/>
</dbReference>
<proteinExistence type="predicted"/>
<dbReference type="InterPro" id="IPR017850">
    <property type="entry name" value="Alkaline_phosphatase_core_sf"/>
</dbReference>
<organism evidence="2 3">
    <name type="scientific">Winogradskyella aurantia</name>
    <dbReference type="NCBI Taxonomy" id="1915063"/>
    <lineage>
        <taxon>Bacteria</taxon>
        <taxon>Pseudomonadati</taxon>
        <taxon>Bacteroidota</taxon>
        <taxon>Flavobacteriia</taxon>
        <taxon>Flavobacteriales</taxon>
        <taxon>Flavobacteriaceae</taxon>
        <taxon>Winogradskyella</taxon>
    </lineage>
</organism>
<evidence type="ECO:0000256" key="1">
    <source>
        <dbReference type="SAM" id="Phobius"/>
    </source>
</evidence>
<reference evidence="2 3" key="1">
    <citation type="submission" date="2017-05" db="EMBL/GenBank/DDBJ databases">
        <title>The draft genome sequence of Idiomarina salinarum WNB302.</title>
        <authorList>
            <person name="Sun Y."/>
            <person name="Chen B."/>
            <person name="Du Z."/>
        </authorList>
    </citation>
    <scope>NUCLEOTIDE SEQUENCE [LARGE SCALE GENOMIC DNA]</scope>
    <source>
        <strain evidence="2 3">WNB302</strain>
    </source>
</reference>
<keyword evidence="1" id="KW-1133">Transmembrane helix</keyword>
<keyword evidence="1" id="KW-0472">Membrane</keyword>
<keyword evidence="3" id="KW-1185">Reference proteome</keyword>
<feature type="transmembrane region" description="Helical" evidence="1">
    <location>
        <begin position="113"/>
        <end position="132"/>
    </location>
</feature>
<gene>
    <name evidence="2" type="ORF">CA834_06060</name>
</gene>
<comment type="caution">
    <text evidence="2">The sequence shown here is derived from an EMBL/GenBank/DDBJ whole genome shotgun (WGS) entry which is preliminary data.</text>
</comment>
<feature type="transmembrane region" description="Helical" evidence="1">
    <location>
        <begin position="87"/>
        <end position="106"/>
    </location>
</feature>
<keyword evidence="1" id="KW-0812">Transmembrane</keyword>
<sequence>MAGLSAGLYPLIYLYTSNHTLITSWYQFLFLILGFIGLPIMSFLGLCFVSKQIGIIRKYHLQIFSFLNVSVFAGLLVYSTYGFKKKILLVVCLIAFALTFVLFKYIKRVIQLQFILALVGLIFLVPTLYRYFSYDDKWLSQPDKIEAVKFKKKPNIYLIQPDGYVGLSELPRGNYSQDNSDFSKFLSENNFKVYPNFRSNYFSTLSSNSSMFAMKHHYYNGTANINKELLYARDVIVSENPVLSIFKTNGYATSLILEKPYLLANRPKLGYDYCNISYDDLPIIIKDVGFKRDVNSALETAIKSNRKENNFYFVERIIPGHISTWKSSSEGKDLEREKYLNRLKEANLWLKGTISLINKYDSDALIIIAADHGGFVGYDYSTQSSEKPKNRDNTFSMFSSLLAIKWPENPNQYDKDLKTSVNLFRTLFTYLSEDKSLLRNLQDDRSYLAVDKNAPLGIYVVIDENDNAVFKTLESSEK</sequence>
<dbReference type="SUPFAM" id="SSF53649">
    <property type="entry name" value="Alkaline phosphatase-like"/>
    <property type="match status" value="1"/>
</dbReference>
<name>A0A265UUN7_9FLAO</name>
<accession>A0A265UUN7</accession>
<dbReference type="Proteomes" id="UP000216840">
    <property type="component" value="Unassembled WGS sequence"/>
</dbReference>
<feature type="transmembrane region" description="Helical" evidence="1">
    <location>
        <begin position="25"/>
        <end position="49"/>
    </location>
</feature>
<dbReference type="EMBL" id="NGJN01000003">
    <property type="protein sequence ID" value="OZV69024.1"/>
    <property type="molecule type" value="Genomic_DNA"/>
</dbReference>
<evidence type="ECO:0008006" key="4">
    <source>
        <dbReference type="Google" id="ProtNLM"/>
    </source>
</evidence>
<evidence type="ECO:0000313" key="3">
    <source>
        <dbReference type="Proteomes" id="UP000216840"/>
    </source>
</evidence>
<feature type="transmembrane region" description="Helical" evidence="1">
    <location>
        <begin position="61"/>
        <end position="81"/>
    </location>
</feature>
<protein>
    <recommendedName>
        <fullName evidence="4">Sulfatase N-terminal domain-containing protein</fullName>
    </recommendedName>
</protein>
<evidence type="ECO:0000313" key="2">
    <source>
        <dbReference type="EMBL" id="OZV69024.1"/>
    </source>
</evidence>
<dbReference type="AlphaFoldDB" id="A0A265UUN7"/>